<protein>
    <submittedName>
        <fullName evidence="2">Uncharacterized protein</fullName>
    </submittedName>
</protein>
<keyword evidence="3" id="KW-1185">Reference proteome</keyword>
<feature type="region of interest" description="Disordered" evidence="1">
    <location>
        <begin position="56"/>
        <end position="94"/>
    </location>
</feature>
<dbReference type="EMBL" id="KV429049">
    <property type="protein sequence ID" value="KZT70747.1"/>
    <property type="molecule type" value="Genomic_DNA"/>
</dbReference>
<reference evidence="2 3" key="1">
    <citation type="journal article" date="2016" name="Mol. Biol. Evol.">
        <title>Comparative Genomics of Early-Diverging Mushroom-Forming Fungi Provides Insights into the Origins of Lignocellulose Decay Capabilities.</title>
        <authorList>
            <person name="Nagy L.G."/>
            <person name="Riley R."/>
            <person name="Tritt A."/>
            <person name="Adam C."/>
            <person name="Daum C."/>
            <person name="Floudas D."/>
            <person name="Sun H."/>
            <person name="Yadav J.S."/>
            <person name="Pangilinan J."/>
            <person name="Larsson K.H."/>
            <person name="Matsuura K."/>
            <person name="Barry K."/>
            <person name="Labutti K."/>
            <person name="Kuo R."/>
            <person name="Ohm R.A."/>
            <person name="Bhattacharya S.S."/>
            <person name="Shirouzu T."/>
            <person name="Yoshinaga Y."/>
            <person name="Martin F.M."/>
            <person name="Grigoriev I.V."/>
            <person name="Hibbett D.S."/>
        </authorList>
    </citation>
    <scope>NUCLEOTIDE SEQUENCE [LARGE SCALE GENOMIC DNA]</scope>
    <source>
        <strain evidence="2 3">L-15889</strain>
    </source>
</reference>
<proteinExistence type="predicted"/>
<organism evidence="2 3">
    <name type="scientific">Daedalea quercina L-15889</name>
    <dbReference type="NCBI Taxonomy" id="1314783"/>
    <lineage>
        <taxon>Eukaryota</taxon>
        <taxon>Fungi</taxon>
        <taxon>Dikarya</taxon>
        <taxon>Basidiomycota</taxon>
        <taxon>Agaricomycotina</taxon>
        <taxon>Agaricomycetes</taxon>
        <taxon>Polyporales</taxon>
        <taxon>Fomitopsis</taxon>
    </lineage>
</organism>
<name>A0A165RH76_9APHY</name>
<gene>
    <name evidence="2" type="ORF">DAEQUDRAFT_164097</name>
</gene>
<evidence type="ECO:0000313" key="2">
    <source>
        <dbReference type="EMBL" id="KZT70747.1"/>
    </source>
</evidence>
<dbReference type="AlphaFoldDB" id="A0A165RH76"/>
<feature type="region of interest" description="Disordered" evidence="1">
    <location>
        <begin position="99"/>
        <end position="118"/>
    </location>
</feature>
<accession>A0A165RH76</accession>
<evidence type="ECO:0000313" key="3">
    <source>
        <dbReference type="Proteomes" id="UP000076727"/>
    </source>
</evidence>
<dbReference type="Proteomes" id="UP000076727">
    <property type="component" value="Unassembled WGS sequence"/>
</dbReference>
<evidence type="ECO:0000256" key="1">
    <source>
        <dbReference type="SAM" id="MobiDB-lite"/>
    </source>
</evidence>
<sequence>MKAAGGSTCLSVLAGLATPNLGKVGRRTIWPRQCALPKGSGRPPCLLRMVTGCVSQRPSADWPGSPARFGERRHHMHPPFSHTQKPSAMPPGLPAFACLPAATPHPPRAHGPSRYRCGGRTSLARRRARRKEGLSTAIAPVKIGRCS</sequence>